<evidence type="ECO:0000313" key="2">
    <source>
        <dbReference type="EMBL" id="QDS94755.1"/>
    </source>
</evidence>
<feature type="region of interest" description="Disordered" evidence="1">
    <location>
        <begin position="330"/>
        <end position="353"/>
    </location>
</feature>
<feature type="compositionally biased region" description="Polar residues" evidence="1">
    <location>
        <begin position="330"/>
        <end position="339"/>
    </location>
</feature>
<keyword evidence="3" id="KW-1185">Reference proteome</keyword>
<gene>
    <name evidence="2" type="ORF">FF011L_35370</name>
</gene>
<proteinExistence type="predicted"/>
<dbReference type="Proteomes" id="UP000320672">
    <property type="component" value="Chromosome"/>
</dbReference>
<sequence length="633" mass="68264">MSNNMNNFHNPNIVASLPHSSAPDRAKNASPLPLACRGLVAAVVAFAATLGLVDGVFATEEGLVEPYVVFNAQEEAYTRCGPSGEFYRTDPLRLGQELDVYLETKDGWLGVRPPEGSFSWVPASSLDLSVDEKTGVITDRRAVAWIGTHLGRARKYRWQVQLAVGEEVSIIGKTERSSGKGTELWYQIVPPSGEFRWVHRSQIVDTSEQLVEMHRRKADEPTHSLVEVPSQEIADELNEISEEDLVANSKSSKSFSDSSEKSSRRQPKLASIAEVESESPSPSGENSERRSDLDDLSARPVGSGVDASKYADAELTVIDHVSLHDIVDSSSTAQNSSAITRAAPAPPAADMAADDNSWVTGAREQTGQGRSSLASTAPSWNEAGQLKSMTPAGAVTPAAIQHVDHQAALKAEQQARQLAGRVVNSDVTELQLELSRQMAAGASAAAVEPIRRRAITWGELLQNPQSDPVDRERARVLLERVEQYQRIARRRNGEPPVESQTSRLPPSAQGLLPRVGAPQTQTPAATSIAAPILQTVAQVLPGVQSTGQKTVPAAPVGFDREGYLVQVFSARPDAPPYALTDSSGQTLAYVTPQPGVNLKMHLNAKIGLYGKPSYLTGLETPHFIARQAVRISR</sequence>
<dbReference type="KEGG" id="rml:FF011L_35370"/>
<evidence type="ECO:0000256" key="1">
    <source>
        <dbReference type="SAM" id="MobiDB-lite"/>
    </source>
</evidence>
<accession>A0A517MIN9</accession>
<protein>
    <recommendedName>
        <fullName evidence="4">SH3b domain-containing protein</fullName>
    </recommendedName>
</protein>
<name>A0A517MIN9_9BACT</name>
<reference evidence="2 3" key="1">
    <citation type="submission" date="2019-02" db="EMBL/GenBank/DDBJ databases">
        <title>Deep-cultivation of Planctomycetes and their phenomic and genomic characterization uncovers novel biology.</title>
        <authorList>
            <person name="Wiegand S."/>
            <person name="Jogler M."/>
            <person name="Boedeker C."/>
            <person name="Pinto D."/>
            <person name="Vollmers J."/>
            <person name="Rivas-Marin E."/>
            <person name="Kohn T."/>
            <person name="Peeters S.H."/>
            <person name="Heuer A."/>
            <person name="Rast P."/>
            <person name="Oberbeckmann S."/>
            <person name="Bunk B."/>
            <person name="Jeske O."/>
            <person name="Meyerdierks A."/>
            <person name="Storesund J.E."/>
            <person name="Kallscheuer N."/>
            <person name="Luecker S."/>
            <person name="Lage O.M."/>
            <person name="Pohl T."/>
            <person name="Merkel B.J."/>
            <person name="Hornburger P."/>
            <person name="Mueller R.-W."/>
            <person name="Bruemmer F."/>
            <person name="Labrenz M."/>
            <person name="Spormann A.M."/>
            <person name="Op den Camp H."/>
            <person name="Overmann J."/>
            <person name="Amann R."/>
            <person name="Jetten M.S.M."/>
            <person name="Mascher T."/>
            <person name="Medema M.H."/>
            <person name="Devos D.P."/>
            <person name="Kaster A.-K."/>
            <person name="Ovreas L."/>
            <person name="Rohde M."/>
            <person name="Galperin M.Y."/>
            <person name="Jogler C."/>
        </authorList>
    </citation>
    <scope>NUCLEOTIDE SEQUENCE [LARGE SCALE GENOMIC DNA]</scope>
    <source>
        <strain evidence="2 3">FF011L</strain>
    </source>
</reference>
<evidence type="ECO:0008006" key="4">
    <source>
        <dbReference type="Google" id="ProtNLM"/>
    </source>
</evidence>
<feature type="region of interest" description="Disordered" evidence="1">
    <location>
        <begin position="488"/>
        <end position="509"/>
    </location>
</feature>
<dbReference type="AlphaFoldDB" id="A0A517MIN9"/>
<organism evidence="2 3">
    <name type="scientific">Roseimaritima multifibrata</name>
    <dbReference type="NCBI Taxonomy" id="1930274"/>
    <lineage>
        <taxon>Bacteria</taxon>
        <taxon>Pseudomonadati</taxon>
        <taxon>Planctomycetota</taxon>
        <taxon>Planctomycetia</taxon>
        <taxon>Pirellulales</taxon>
        <taxon>Pirellulaceae</taxon>
        <taxon>Roseimaritima</taxon>
    </lineage>
</organism>
<dbReference type="EMBL" id="CP036262">
    <property type="protein sequence ID" value="QDS94755.1"/>
    <property type="molecule type" value="Genomic_DNA"/>
</dbReference>
<evidence type="ECO:0000313" key="3">
    <source>
        <dbReference type="Proteomes" id="UP000320672"/>
    </source>
</evidence>
<feature type="compositionally biased region" description="Basic and acidic residues" evidence="1">
    <location>
        <begin position="286"/>
        <end position="297"/>
    </location>
</feature>
<feature type="region of interest" description="Disordered" evidence="1">
    <location>
        <begin position="243"/>
        <end position="305"/>
    </location>
</feature>